<keyword evidence="3" id="KW-1185">Reference proteome</keyword>
<proteinExistence type="predicted"/>
<name>B2J3T1_NOSP7</name>
<dbReference type="Proteomes" id="UP000001191">
    <property type="component" value="Chromosome"/>
</dbReference>
<dbReference type="OrthoDB" id="474558at2"/>
<protein>
    <submittedName>
        <fullName evidence="2">Uncharacterized protein</fullName>
    </submittedName>
</protein>
<dbReference type="SUPFAM" id="SSF51126">
    <property type="entry name" value="Pectin lyase-like"/>
    <property type="match status" value="2"/>
</dbReference>
<dbReference type="AlphaFoldDB" id="B2J3T1"/>
<dbReference type="InterPro" id="IPR012334">
    <property type="entry name" value="Pectin_lyas_fold"/>
</dbReference>
<feature type="region of interest" description="Disordered" evidence="1">
    <location>
        <begin position="49"/>
        <end position="72"/>
    </location>
</feature>
<dbReference type="STRING" id="63737.Npun_F1899"/>
<dbReference type="InterPro" id="IPR006626">
    <property type="entry name" value="PbH1"/>
</dbReference>
<accession>B2J3T1</accession>
<gene>
    <name evidence="2" type="ordered locus">Npun_F1899</name>
</gene>
<organism evidence="2 3">
    <name type="scientific">Nostoc punctiforme (strain ATCC 29133 / PCC 73102)</name>
    <dbReference type="NCBI Taxonomy" id="63737"/>
    <lineage>
        <taxon>Bacteria</taxon>
        <taxon>Bacillati</taxon>
        <taxon>Cyanobacteriota</taxon>
        <taxon>Cyanophyceae</taxon>
        <taxon>Nostocales</taxon>
        <taxon>Nostocaceae</taxon>
        <taxon>Nostoc</taxon>
    </lineage>
</organism>
<dbReference type="SMART" id="SM00710">
    <property type="entry name" value="PbH1"/>
    <property type="match status" value="9"/>
</dbReference>
<evidence type="ECO:0000313" key="2">
    <source>
        <dbReference type="EMBL" id="ACC80552.1"/>
    </source>
</evidence>
<evidence type="ECO:0000313" key="3">
    <source>
        <dbReference type="Proteomes" id="UP000001191"/>
    </source>
</evidence>
<dbReference type="Gene3D" id="2.160.20.10">
    <property type="entry name" value="Single-stranded right-handed beta-helix, Pectin lyase-like"/>
    <property type="match status" value="2"/>
</dbReference>
<dbReference type="HOGENOM" id="CLU_427483_0_0_3"/>
<dbReference type="eggNOG" id="COG3420">
    <property type="taxonomic scope" value="Bacteria"/>
</dbReference>
<dbReference type="KEGG" id="npu:Npun_F1899"/>
<dbReference type="EnsemblBacteria" id="ACC80552">
    <property type="protein sequence ID" value="ACC80552"/>
    <property type="gene ID" value="Npun_F1899"/>
</dbReference>
<evidence type="ECO:0000256" key="1">
    <source>
        <dbReference type="SAM" id="MobiDB-lite"/>
    </source>
</evidence>
<dbReference type="EMBL" id="CP001037">
    <property type="protein sequence ID" value="ACC80552.1"/>
    <property type="molecule type" value="Genomic_DNA"/>
</dbReference>
<reference evidence="3" key="1">
    <citation type="submission" date="2008-04" db="EMBL/GenBank/DDBJ databases">
        <title>Complete sequence of chromosome of Nostoc punctiforme ATCC 29133.</title>
        <authorList>
            <consortium name="US DOE Joint Genome Institute"/>
            <person name="Copeland A."/>
            <person name="Lucas S."/>
            <person name="Lapidus A."/>
            <person name="Glavina del Rio T."/>
            <person name="Dalin E."/>
            <person name="Tice H."/>
            <person name="Pitluck S."/>
            <person name="Chain P."/>
            <person name="Malfatti S."/>
            <person name="Shin M."/>
            <person name="Vergez L."/>
            <person name="Schmutz J."/>
            <person name="Larimer F."/>
            <person name="Land M."/>
            <person name="Hauser L."/>
            <person name="Kyrpides N."/>
            <person name="Kim E."/>
            <person name="Meeks J.C."/>
            <person name="Elhai J."/>
            <person name="Campbell E.L."/>
            <person name="Thiel T."/>
            <person name="Longmire J."/>
            <person name="Potts M."/>
            <person name="Atlas R."/>
        </authorList>
    </citation>
    <scope>NUCLEOTIDE SEQUENCE [LARGE SCALE GENOMIC DNA]</scope>
    <source>
        <strain evidence="3">ATCC 29133 / PCC 73102</strain>
    </source>
</reference>
<dbReference type="InterPro" id="IPR011050">
    <property type="entry name" value="Pectin_lyase_fold/virulence"/>
</dbReference>
<reference evidence="2 3" key="2">
    <citation type="journal article" date="2013" name="Plant Physiol.">
        <title>A Nostoc punctiforme Sugar Transporter Necessary to Establish a Cyanobacterium-Plant Symbiosis.</title>
        <authorList>
            <person name="Ekman M."/>
            <person name="Picossi S."/>
            <person name="Campbell E.L."/>
            <person name="Meeks J.C."/>
            <person name="Flores E."/>
        </authorList>
    </citation>
    <scope>NUCLEOTIDE SEQUENCE [LARGE SCALE GENOMIC DNA]</scope>
    <source>
        <strain evidence="3">ATCC 29133 / PCC 73102</strain>
    </source>
</reference>
<sequence>MIKTLRSLLSYAALTTIALVAVVTTQLGTMQKTPAIANITPTVIHSFNSSNKSDGSTSEAESVQNSDGKLYGTRYGGGANDKDLIFRVPPNDSNFNLFYLFREKYGQRTNPKIAATQSTTSLYVYVSPTGSDTGGDGSLGKPLRTLAYAAKRVQPNQNYTIYLNAGVYRETEATVLPPGVNIEGAGESSVTITSNSAIPAPGINTGSTDWSLLHYGSIIQLVSPSYSGSSPRYGAPSEMVEATDGNQTLSGFTIDGNGKTIKAGVWVENRNNVTMHNVTFKDFQHSGAVFTRGNMWWFVPLPEGKWMKNTTIYDCTFINSAADGVSGGSTGNLRLGGLDGAAIYNITIRENKGYGIKFMHVGHLRNVKIHDCDIQVPEVDSQWSEDASIELWNLSYGNEIYNVTSNTWLSMVNHAVMNDYQPTATHPSNLKMRNVRIKDIDGQSVKESIEVALSGVEISNSYFQDKGFGIAIWGGKAWGGSIENHNINIHNNIFANVARKVQFGFGNSAAVFIPDSASNIKIHNNVFDTLGNSLQLDSADKISIKNNVFLNSQGDDVQGGNNIAFTNNLRRNTNPAKPTWQIRFAANATNIQGDPRFTGTGDRWNTYYKAASSRSLVVDRGTNVGLPYSGSAPDIGRWEW</sequence>
<feature type="compositionally biased region" description="Polar residues" evidence="1">
    <location>
        <begin position="49"/>
        <end position="67"/>
    </location>
</feature>